<protein>
    <submittedName>
        <fullName evidence="2">Uncharacterized protein</fullName>
    </submittedName>
</protein>
<evidence type="ECO:0000313" key="2">
    <source>
        <dbReference type="EMBL" id="KXT01964.1"/>
    </source>
</evidence>
<dbReference type="OrthoDB" id="3648794at2759"/>
<feature type="region of interest" description="Disordered" evidence="1">
    <location>
        <begin position="120"/>
        <end position="139"/>
    </location>
</feature>
<dbReference type="Proteomes" id="UP000070133">
    <property type="component" value="Unassembled WGS sequence"/>
</dbReference>
<feature type="compositionally biased region" description="Low complexity" evidence="1">
    <location>
        <begin position="33"/>
        <end position="43"/>
    </location>
</feature>
<gene>
    <name evidence="2" type="ORF">AC578_6553</name>
</gene>
<keyword evidence="3" id="KW-1185">Reference proteome</keyword>
<evidence type="ECO:0000313" key="3">
    <source>
        <dbReference type="Proteomes" id="UP000070133"/>
    </source>
</evidence>
<accession>A0A139HHJ9</accession>
<feature type="region of interest" description="Disordered" evidence="1">
    <location>
        <begin position="23"/>
        <end position="89"/>
    </location>
</feature>
<comment type="caution">
    <text evidence="2">The sequence shown here is derived from an EMBL/GenBank/DDBJ whole genome shotgun (WGS) entry which is preliminary data.</text>
</comment>
<name>A0A139HHJ9_9PEZI</name>
<dbReference type="AlphaFoldDB" id="A0A139HHJ9"/>
<organism evidence="2 3">
    <name type="scientific">Pseudocercospora eumusae</name>
    <dbReference type="NCBI Taxonomy" id="321146"/>
    <lineage>
        <taxon>Eukaryota</taxon>
        <taxon>Fungi</taxon>
        <taxon>Dikarya</taxon>
        <taxon>Ascomycota</taxon>
        <taxon>Pezizomycotina</taxon>
        <taxon>Dothideomycetes</taxon>
        <taxon>Dothideomycetidae</taxon>
        <taxon>Mycosphaerellales</taxon>
        <taxon>Mycosphaerellaceae</taxon>
        <taxon>Pseudocercospora</taxon>
    </lineage>
</organism>
<proteinExistence type="predicted"/>
<sequence>MSRPNDASVRYTPVQYQNYNYNEQLSRFDRIPSQRSLRSPSPRRSGERDRYGPRRRRYSSRSRSRSRTPPPRRRDSRVNFAPTPEKEDKPWYKKKTVWATLASVATIASIVPITYSAHGSLSSAKGSNRSADASHRAADAVEKSARAAVRSADAAEQSADASGKAAIAALRSANAVEKSTKATIRSADAAEQSADASGKAAVAALRSASAVEMSTKAAVHTAMANGHMDADGNYIPPAKPKALQAPIRDQRLLDYEPLRKVFNAADMVTGHAKAR</sequence>
<dbReference type="EMBL" id="LFZN01000047">
    <property type="protein sequence ID" value="KXT01964.1"/>
    <property type="molecule type" value="Genomic_DNA"/>
</dbReference>
<reference evidence="2 3" key="1">
    <citation type="submission" date="2015-07" db="EMBL/GenBank/DDBJ databases">
        <title>Comparative genomics of the Sigatoka disease complex on banana suggests a link between parallel evolutionary changes in Pseudocercospora fijiensis and Pseudocercospora eumusae and increased virulence on the banana host.</title>
        <authorList>
            <person name="Chang T.-C."/>
            <person name="Salvucci A."/>
            <person name="Crous P.W."/>
            <person name="Stergiopoulos I."/>
        </authorList>
    </citation>
    <scope>NUCLEOTIDE SEQUENCE [LARGE SCALE GENOMIC DNA]</scope>
    <source>
        <strain evidence="2 3">CBS 114824</strain>
    </source>
</reference>
<evidence type="ECO:0000256" key="1">
    <source>
        <dbReference type="SAM" id="MobiDB-lite"/>
    </source>
</evidence>
<feature type="compositionally biased region" description="Basic residues" evidence="1">
    <location>
        <begin position="53"/>
        <end position="71"/>
    </location>
</feature>